<keyword evidence="2" id="KW-0812">Transmembrane</keyword>
<feature type="transmembrane region" description="Helical" evidence="2">
    <location>
        <begin position="99"/>
        <end position="132"/>
    </location>
</feature>
<feature type="transmembrane region" description="Helical" evidence="2">
    <location>
        <begin position="189"/>
        <end position="215"/>
    </location>
</feature>
<sequence>MKKLAPRSDGILRTHAEWEGDMHHTTTSRDTQRDSVPATASPVVTAADRPHRRWKVILFSSLAGFLLTVVWSAEFVDRTIGGGIAGAILGEETLEQPIAGVAAGILFAFVSGLAGTFTACNIAAFSAIAPLVNSEGAWSRLTRALAPLAWLAAGMVAVSACYGAIVGVVGTSMPQFSTARPAPGVISPYLIQSMVVFGVIGLAMLYLGLATLGLVPDPFARAPRGRMVFLGMLIGGFLIGRPFPMFRQLFRDAAESGDPLYGAAAFVLQSLGNVLIMGVLFVLLTVIGGSRLHRWLAAKPGRAAVLTASALIAAGVFTFLYWDVRMLARREIIPWYPMAPWT</sequence>
<evidence type="ECO:0008006" key="5">
    <source>
        <dbReference type="Google" id="ProtNLM"/>
    </source>
</evidence>
<keyword evidence="2" id="KW-0472">Membrane</keyword>
<keyword evidence="2" id="KW-1133">Transmembrane helix</keyword>
<name>A0A1H0ZSQ7_9ACTN</name>
<dbReference type="Proteomes" id="UP000217103">
    <property type="component" value="Unassembled WGS sequence"/>
</dbReference>
<gene>
    <name evidence="3" type="ORF">SAMN04489764_0105</name>
</gene>
<accession>A0A1H0ZSQ7</accession>
<feature type="transmembrane region" description="Helical" evidence="2">
    <location>
        <begin position="144"/>
        <end position="169"/>
    </location>
</feature>
<evidence type="ECO:0000256" key="2">
    <source>
        <dbReference type="SAM" id="Phobius"/>
    </source>
</evidence>
<evidence type="ECO:0000313" key="3">
    <source>
        <dbReference type="EMBL" id="SDQ30066.1"/>
    </source>
</evidence>
<feature type="transmembrane region" description="Helical" evidence="2">
    <location>
        <begin position="227"/>
        <end position="246"/>
    </location>
</feature>
<evidence type="ECO:0000313" key="4">
    <source>
        <dbReference type="Proteomes" id="UP000217103"/>
    </source>
</evidence>
<dbReference type="EMBL" id="FNKK01000002">
    <property type="protein sequence ID" value="SDQ30066.1"/>
    <property type="molecule type" value="Genomic_DNA"/>
</dbReference>
<feature type="transmembrane region" description="Helical" evidence="2">
    <location>
        <begin position="301"/>
        <end position="322"/>
    </location>
</feature>
<dbReference type="STRING" id="35622.SAMN04489764_0105"/>
<evidence type="ECO:0000256" key="1">
    <source>
        <dbReference type="SAM" id="MobiDB-lite"/>
    </source>
</evidence>
<reference evidence="3 4" key="1">
    <citation type="submission" date="2016-10" db="EMBL/GenBank/DDBJ databases">
        <authorList>
            <person name="de Groot N.N."/>
        </authorList>
    </citation>
    <scope>NUCLEOTIDE SEQUENCE [LARGE SCALE GENOMIC DNA]</scope>
    <source>
        <strain evidence="3 4">DSM 43794</strain>
    </source>
</reference>
<organism evidence="3 4">
    <name type="scientific">Thermostaphylospora chromogena</name>
    <dbReference type="NCBI Taxonomy" id="35622"/>
    <lineage>
        <taxon>Bacteria</taxon>
        <taxon>Bacillati</taxon>
        <taxon>Actinomycetota</taxon>
        <taxon>Actinomycetes</taxon>
        <taxon>Streptosporangiales</taxon>
        <taxon>Thermomonosporaceae</taxon>
        <taxon>Thermostaphylospora</taxon>
    </lineage>
</organism>
<feature type="transmembrane region" description="Helical" evidence="2">
    <location>
        <begin position="56"/>
        <end position="73"/>
    </location>
</feature>
<keyword evidence="4" id="KW-1185">Reference proteome</keyword>
<feature type="transmembrane region" description="Helical" evidence="2">
    <location>
        <begin position="266"/>
        <end position="289"/>
    </location>
</feature>
<feature type="region of interest" description="Disordered" evidence="1">
    <location>
        <begin position="16"/>
        <end position="40"/>
    </location>
</feature>
<proteinExistence type="predicted"/>
<dbReference type="AlphaFoldDB" id="A0A1H0ZSQ7"/>
<protein>
    <recommendedName>
        <fullName evidence="5">Cytochrome C biogenesis protein transmembrane region</fullName>
    </recommendedName>
</protein>